<gene>
    <name evidence="1" type="ORF">ACFPN2_38355</name>
</gene>
<reference evidence="2" key="1">
    <citation type="journal article" date="2019" name="Int. J. Syst. Evol. Microbiol.">
        <title>The Global Catalogue of Microorganisms (GCM) 10K type strain sequencing project: providing services to taxonomists for standard genome sequencing and annotation.</title>
        <authorList>
            <consortium name="The Broad Institute Genomics Platform"/>
            <consortium name="The Broad Institute Genome Sequencing Center for Infectious Disease"/>
            <person name="Wu L."/>
            <person name="Ma J."/>
        </authorList>
    </citation>
    <scope>NUCLEOTIDE SEQUENCE [LARGE SCALE GENOMIC DNA]</scope>
    <source>
        <strain evidence="2">CGMCC 1.10759</strain>
    </source>
</reference>
<evidence type="ECO:0000313" key="1">
    <source>
        <dbReference type="EMBL" id="MFC4314984.1"/>
    </source>
</evidence>
<dbReference type="RefSeq" id="WP_380606599.1">
    <property type="nucleotide sequence ID" value="NZ_JBHSDU010000015.1"/>
</dbReference>
<sequence>MLSKPWTWIDERSRREHQYLAETDRCLFRGEFSVGGGASGCATRQLLANFKRKPTEITRGPNVLQLQGDKERAIAEVAIALREAFGPMLVNRRYTFVPIPGSKCRGDPDYCDRLERALKQAFSGYAHPDVRPLLQQTVSTVADHERGAARASIDELMDITRIDVDLLAVPARETLIVFDDVLTFGKHFRVASARIREALPRQAIIGLFIARAVSSRHAGAIVL</sequence>
<organism evidence="1 2">
    <name type="scientific">Steroidobacter flavus</name>
    <dbReference type="NCBI Taxonomy" id="1842136"/>
    <lineage>
        <taxon>Bacteria</taxon>
        <taxon>Pseudomonadati</taxon>
        <taxon>Pseudomonadota</taxon>
        <taxon>Gammaproteobacteria</taxon>
        <taxon>Steroidobacterales</taxon>
        <taxon>Steroidobacteraceae</taxon>
        <taxon>Steroidobacter</taxon>
    </lineage>
</organism>
<comment type="caution">
    <text evidence="1">The sequence shown here is derived from an EMBL/GenBank/DDBJ whole genome shotgun (WGS) entry which is preliminary data.</text>
</comment>
<protein>
    <submittedName>
        <fullName evidence="1">Uncharacterized protein</fullName>
    </submittedName>
</protein>
<evidence type="ECO:0000313" key="2">
    <source>
        <dbReference type="Proteomes" id="UP001595904"/>
    </source>
</evidence>
<dbReference type="EMBL" id="JBHSDU010000015">
    <property type="protein sequence ID" value="MFC4314984.1"/>
    <property type="molecule type" value="Genomic_DNA"/>
</dbReference>
<proteinExistence type="predicted"/>
<name>A0ABV8T7X9_9GAMM</name>
<keyword evidence="2" id="KW-1185">Reference proteome</keyword>
<dbReference type="Proteomes" id="UP001595904">
    <property type="component" value="Unassembled WGS sequence"/>
</dbReference>
<accession>A0ABV8T7X9</accession>